<dbReference type="GO" id="GO:0008168">
    <property type="term" value="F:methyltransferase activity"/>
    <property type="evidence" value="ECO:0007669"/>
    <property type="project" value="UniProtKB-KW"/>
</dbReference>
<keyword evidence="9" id="KW-0511">Multifunctional enzyme</keyword>
<sequence>MKKVEFLVVGQGLAGTMLAFEMLKKSLSFHIVSSPEKRKASLVAAGMVNPLVFKRLTKSWLADKLVPVMKERYQNLENVLGERLFFEKDILKPLSAQEKQLWQERKFLPEFSSFIREITNEAPVENISDAAGFGIVTHSGYLNLVKFLKLSEDYFRSESLLTEIDFLFQKFEPQCSNFEVGGIVAEKIVFCEGAHLRQNPFFDFVKLKPVKGEVLQIFAPELSEKYILNKGVFVLPVGHHRFKVGSTYEWQDLTEKPTKEGKKSIAERLDNLVSVNYSIENHWAGIRPAIADRRPVLGEHPNYSKLFIFNGLGTKGVMLAPFFAKEMVRYLCSENYQLSEEVQVTRFV</sequence>
<dbReference type="SUPFAM" id="SSF51971">
    <property type="entry name" value="Nucleotide-binding domain"/>
    <property type="match status" value="1"/>
</dbReference>
<dbReference type="EMBL" id="CP046401">
    <property type="protein sequence ID" value="QGY46232.1"/>
    <property type="molecule type" value="Genomic_DNA"/>
</dbReference>
<evidence type="ECO:0000313" key="11">
    <source>
        <dbReference type="EMBL" id="QGY46232.1"/>
    </source>
</evidence>
<dbReference type="RefSeq" id="WP_158869369.1">
    <property type="nucleotide sequence ID" value="NZ_CP046401.1"/>
</dbReference>
<dbReference type="PANTHER" id="PTHR13847:SF283">
    <property type="entry name" value="TRNA 5-METHYLAMINOMETHYL-2-THIOURIDINE BIOSYNTHESIS BIFUNCTIONAL PROTEIN MNMC"/>
    <property type="match status" value="1"/>
</dbReference>
<organism evidence="11 12">
    <name type="scientific">Maribellus comscasis</name>
    <dbReference type="NCBI Taxonomy" id="2681766"/>
    <lineage>
        <taxon>Bacteria</taxon>
        <taxon>Pseudomonadati</taxon>
        <taxon>Bacteroidota</taxon>
        <taxon>Bacteroidia</taxon>
        <taxon>Marinilabiliales</taxon>
        <taxon>Prolixibacteraceae</taxon>
        <taxon>Maribellus</taxon>
    </lineage>
</organism>
<keyword evidence="3" id="KW-0285">Flavoprotein</keyword>
<proteinExistence type="predicted"/>
<dbReference type="GO" id="GO:0016491">
    <property type="term" value="F:oxidoreductase activity"/>
    <property type="evidence" value="ECO:0007669"/>
    <property type="project" value="UniProtKB-KW"/>
</dbReference>
<accession>A0A6I6K1D8</accession>
<keyword evidence="2" id="KW-0489">Methyltransferase</keyword>
<gene>
    <name evidence="11" type="ORF">GM418_21980</name>
</gene>
<dbReference type="PANTHER" id="PTHR13847">
    <property type="entry name" value="SARCOSINE DEHYDROGENASE-RELATED"/>
    <property type="match status" value="1"/>
</dbReference>
<evidence type="ECO:0000256" key="1">
    <source>
        <dbReference type="ARBA" id="ARBA00022490"/>
    </source>
</evidence>
<reference evidence="11 12" key="1">
    <citation type="submission" date="2019-11" db="EMBL/GenBank/DDBJ databases">
        <authorList>
            <person name="Zheng R.K."/>
            <person name="Sun C.M."/>
        </authorList>
    </citation>
    <scope>NUCLEOTIDE SEQUENCE [LARGE SCALE GENOMIC DNA]</scope>
    <source>
        <strain evidence="11 12">WC007</strain>
    </source>
</reference>
<dbReference type="GO" id="GO:0008033">
    <property type="term" value="P:tRNA processing"/>
    <property type="evidence" value="ECO:0007669"/>
    <property type="project" value="UniProtKB-KW"/>
</dbReference>
<dbReference type="KEGG" id="mcos:GM418_21980"/>
<dbReference type="Pfam" id="PF01266">
    <property type="entry name" value="DAO"/>
    <property type="match status" value="1"/>
</dbReference>
<dbReference type="GO" id="GO:0032259">
    <property type="term" value="P:methylation"/>
    <property type="evidence" value="ECO:0007669"/>
    <property type="project" value="UniProtKB-KW"/>
</dbReference>
<protein>
    <submittedName>
        <fullName evidence="11">FAD-dependent oxidoreductase</fullName>
    </submittedName>
</protein>
<keyword evidence="12" id="KW-1185">Reference proteome</keyword>
<dbReference type="InterPro" id="IPR036188">
    <property type="entry name" value="FAD/NAD-bd_sf"/>
</dbReference>
<dbReference type="GO" id="GO:0005737">
    <property type="term" value="C:cytoplasm"/>
    <property type="evidence" value="ECO:0007669"/>
    <property type="project" value="TreeGrafter"/>
</dbReference>
<evidence type="ECO:0000256" key="2">
    <source>
        <dbReference type="ARBA" id="ARBA00022603"/>
    </source>
</evidence>
<dbReference type="Gene3D" id="3.30.9.10">
    <property type="entry name" value="D-Amino Acid Oxidase, subunit A, domain 2"/>
    <property type="match status" value="1"/>
</dbReference>
<evidence type="ECO:0000313" key="12">
    <source>
        <dbReference type="Proteomes" id="UP000428260"/>
    </source>
</evidence>
<keyword evidence="1" id="KW-0963">Cytoplasm</keyword>
<evidence type="ECO:0000256" key="5">
    <source>
        <dbReference type="ARBA" id="ARBA00022691"/>
    </source>
</evidence>
<keyword evidence="8" id="KW-0560">Oxidoreductase</keyword>
<feature type="domain" description="FAD dependent oxidoreductase" evidence="10">
    <location>
        <begin position="6"/>
        <end position="328"/>
    </location>
</feature>
<name>A0A6I6K1D8_9BACT</name>
<evidence type="ECO:0000256" key="9">
    <source>
        <dbReference type="ARBA" id="ARBA00023268"/>
    </source>
</evidence>
<evidence type="ECO:0000259" key="10">
    <source>
        <dbReference type="Pfam" id="PF01266"/>
    </source>
</evidence>
<keyword evidence="5" id="KW-0949">S-adenosyl-L-methionine</keyword>
<keyword evidence="4" id="KW-0808">Transferase</keyword>
<dbReference type="AlphaFoldDB" id="A0A6I6K1D8"/>
<evidence type="ECO:0000256" key="7">
    <source>
        <dbReference type="ARBA" id="ARBA00022827"/>
    </source>
</evidence>
<evidence type="ECO:0000256" key="6">
    <source>
        <dbReference type="ARBA" id="ARBA00022694"/>
    </source>
</evidence>
<evidence type="ECO:0000256" key="3">
    <source>
        <dbReference type="ARBA" id="ARBA00022630"/>
    </source>
</evidence>
<dbReference type="InterPro" id="IPR006076">
    <property type="entry name" value="FAD-dep_OxRdtase"/>
</dbReference>
<evidence type="ECO:0000256" key="4">
    <source>
        <dbReference type="ARBA" id="ARBA00022679"/>
    </source>
</evidence>
<evidence type="ECO:0000256" key="8">
    <source>
        <dbReference type="ARBA" id="ARBA00023002"/>
    </source>
</evidence>
<dbReference type="SUPFAM" id="SSF54373">
    <property type="entry name" value="FAD-linked reductases, C-terminal domain"/>
    <property type="match status" value="1"/>
</dbReference>
<dbReference type="Gene3D" id="3.50.50.60">
    <property type="entry name" value="FAD/NAD(P)-binding domain"/>
    <property type="match status" value="1"/>
</dbReference>
<keyword evidence="7" id="KW-0274">FAD</keyword>
<dbReference type="Proteomes" id="UP000428260">
    <property type="component" value="Chromosome"/>
</dbReference>
<keyword evidence="6" id="KW-0819">tRNA processing</keyword>